<dbReference type="OrthoDB" id="10649112at2759"/>
<gene>
    <name evidence="1" type="ORF">L596_015237</name>
</gene>
<protein>
    <submittedName>
        <fullName evidence="1">Uncharacterized protein</fullName>
    </submittedName>
</protein>
<reference evidence="1" key="1">
    <citation type="submission" date="2013-11" db="EMBL/GenBank/DDBJ databases">
        <authorList>
            <person name="Sternberg P."/>
            <person name="Dillman A."/>
            <person name="Macchietto M."/>
        </authorList>
    </citation>
    <scope>NUCLEOTIDE SEQUENCE</scope>
    <source>
        <strain evidence="1">ALL</strain>
    </source>
</reference>
<organism evidence="1">
    <name type="scientific">Steinernema carpocapsae</name>
    <name type="common">Entomopathogenic nematode</name>
    <dbReference type="NCBI Taxonomy" id="34508"/>
    <lineage>
        <taxon>Eukaryota</taxon>
        <taxon>Metazoa</taxon>
        <taxon>Ecdysozoa</taxon>
        <taxon>Nematoda</taxon>
        <taxon>Chromadorea</taxon>
        <taxon>Rhabditida</taxon>
        <taxon>Tylenchina</taxon>
        <taxon>Panagrolaimomorpha</taxon>
        <taxon>Strongyloidoidea</taxon>
        <taxon>Steinernematidae</taxon>
        <taxon>Steinernema</taxon>
    </lineage>
</organism>
<proteinExistence type="predicted"/>
<evidence type="ECO:0000313" key="1">
    <source>
        <dbReference type="EMBL" id="TKR81354.1"/>
    </source>
</evidence>
<dbReference type="EMBL" id="AZBU02000004">
    <property type="protein sequence ID" value="TKR81354.1"/>
    <property type="molecule type" value="Genomic_DNA"/>
</dbReference>
<name>A0A4U5NEY8_STECR</name>
<dbReference type="AlphaFoldDB" id="A0A4U5NEY8"/>
<accession>A0A4U5NEY8</accession>
<reference evidence="1" key="2">
    <citation type="journal article" date="2015" name="Genome Biol.">
        <title>Comparative genomics of Steinernema reveals deeply conserved gene regulatory networks.</title>
        <authorList>
            <person name="Dillman A.R."/>
            <person name="Macchietto M."/>
            <person name="Porter C.F."/>
            <person name="Rogers A."/>
            <person name="Williams B."/>
            <person name="Antoshechkin I."/>
            <person name="Lee M.M."/>
            <person name="Goodwin Z."/>
            <person name="Lu X."/>
            <person name="Lewis E.E."/>
            <person name="Goodrich-Blair H."/>
            <person name="Stock S.P."/>
            <person name="Adams B.J."/>
            <person name="Sternberg P.W."/>
            <person name="Mortazavi A."/>
        </authorList>
    </citation>
    <scope>NUCLEOTIDE SEQUENCE [LARGE SCALE GENOMIC DNA]</scope>
    <source>
        <strain evidence="1">ALL</strain>
    </source>
</reference>
<sequence>MKDLEEYDWGVYYRQNNGIKKNRITAKSQPTFERSGDGNYLKELEDYDDVEVLEHQKHFTDNPPQLRVNLPTTTLSPFSDHQELVPLRNGENLNTNNNGPNNNVNANNNFNGNGFGNQNGFQPPPLDNGNFLQNFFNPNIFGQGGQGFFNGAAAQPVTPHPLLNVFSLFTFPQGRR</sequence>
<reference evidence="1" key="3">
    <citation type="journal article" date="2019" name="G3 (Bethesda)">
        <title>Hybrid Assembly of the Genome of the Entomopathogenic Nematode Steinernema carpocapsae Identifies the X-Chromosome.</title>
        <authorList>
            <person name="Serra L."/>
            <person name="Macchietto M."/>
            <person name="Macias-Munoz A."/>
            <person name="McGill C.J."/>
            <person name="Rodriguez I.M."/>
            <person name="Rodriguez B."/>
            <person name="Murad R."/>
            <person name="Mortazavi A."/>
        </authorList>
    </citation>
    <scope>NUCLEOTIDE SEQUENCE</scope>
    <source>
        <strain evidence="1">ALL</strain>
    </source>
</reference>
<comment type="caution">
    <text evidence="1">The sequence shown here is derived from an EMBL/GenBank/DDBJ whole genome shotgun (WGS) entry which is preliminary data.</text>
</comment>